<dbReference type="InParanoid" id="A0A0H2SAH1"/>
<dbReference type="EMBL" id="KQ085952">
    <property type="protein sequence ID" value="KLO13871.1"/>
    <property type="molecule type" value="Genomic_DNA"/>
</dbReference>
<protein>
    <submittedName>
        <fullName evidence="2">Uncharacterized protein</fullName>
    </submittedName>
</protein>
<evidence type="ECO:0000256" key="1">
    <source>
        <dbReference type="SAM" id="MobiDB-lite"/>
    </source>
</evidence>
<feature type="region of interest" description="Disordered" evidence="1">
    <location>
        <begin position="394"/>
        <end position="415"/>
    </location>
</feature>
<name>A0A0H2SAH1_9AGAM</name>
<reference evidence="2 3" key="1">
    <citation type="submission" date="2015-04" db="EMBL/GenBank/DDBJ databases">
        <title>Complete genome sequence of Schizopora paradoxa KUC8140, a cosmopolitan wood degrader in East Asia.</title>
        <authorList>
            <consortium name="DOE Joint Genome Institute"/>
            <person name="Min B."/>
            <person name="Park H."/>
            <person name="Jang Y."/>
            <person name="Kim J.-J."/>
            <person name="Kim K.H."/>
            <person name="Pangilinan J."/>
            <person name="Lipzen A."/>
            <person name="Riley R."/>
            <person name="Grigoriev I.V."/>
            <person name="Spatafora J.W."/>
            <person name="Choi I.-G."/>
        </authorList>
    </citation>
    <scope>NUCLEOTIDE SEQUENCE [LARGE SCALE GENOMIC DNA]</scope>
    <source>
        <strain evidence="2 3">KUC8140</strain>
    </source>
</reference>
<dbReference type="AlphaFoldDB" id="A0A0H2SAH1"/>
<sequence length="493" mass="56091">MSTYSTDDSEEKLDIASRMCKSNVEFGKWAKSRGISVDRDEANPDIHPLVVRFGLPFKPPPDFFDELSKTIRQTRERDRPLLEEIRDHYISEEKRSAAALNGDEEKDVFWPSLWLLLAALQQSRKPGLNERTLRQTGDILLLELRLRLRQPLIGTDIISPSDITVRLPYRDKMPLIKRAQYDTALHVEFKDEGPKDAIIRELLSSDFLYRTEALFYHRCSTRLSLEVLLFNVEYKTREDAIDIDPPSASGVEASGDPSTAVIETTTKRDWAFNEMCLHLAVSLFHCKALGFDDMPAFGATIVGNDFRLYVAEWDRLGEEDGKPSRGIKIRFQKRYSLDDGVEICDLFALLSRLFKHLINVLEVQYSQLKPLEELKANLEEFRWRVPDSAASTTRKASSSSISQNGARENEDEEVPSKLTKKYLRSVGSIERSSSERGVDIVSLLCCFTFNEVLAVASWANECLEEEFLDPTNAIEVTDRRSTSPSLSTSDDEG</sequence>
<keyword evidence="3" id="KW-1185">Reference proteome</keyword>
<organism evidence="2 3">
    <name type="scientific">Schizopora paradoxa</name>
    <dbReference type="NCBI Taxonomy" id="27342"/>
    <lineage>
        <taxon>Eukaryota</taxon>
        <taxon>Fungi</taxon>
        <taxon>Dikarya</taxon>
        <taxon>Basidiomycota</taxon>
        <taxon>Agaricomycotina</taxon>
        <taxon>Agaricomycetes</taxon>
        <taxon>Hymenochaetales</taxon>
        <taxon>Schizoporaceae</taxon>
        <taxon>Schizopora</taxon>
    </lineage>
</organism>
<accession>A0A0H2SAH1</accession>
<evidence type="ECO:0000313" key="2">
    <source>
        <dbReference type="EMBL" id="KLO13871.1"/>
    </source>
</evidence>
<dbReference type="Proteomes" id="UP000053477">
    <property type="component" value="Unassembled WGS sequence"/>
</dbReference>
<proteinExistence type="predicted"/>
<feature type="compositionally biased region" description="Polar residues" evidence="1">
    <location>
        <begin position="482"/>
        <end position="493"/>
    </location>
</feature>
<gene>
    <name evidence="2" type="ORF">SCHPADRAFT_996993</name>
</gene>
<evidence type="ECO:0000313" key="3">
    <source>
        <dbReference type="Proteomes" id="UP000053477"/>
    </source>
</evidence>
<feature type="region of interest" description="Disordered" evidence="1">
    <location>
        <begin position="474"/>
        <end position="493"/>
    </location>
</feature>